<organism evidence="1 2">
    <name type="scientific">Sphingobacterium populi</name>
    <dbReference type="NCBI Taxonomy" id="1812824"/>
    <lineage>
        <taxon>Bacteria</taxon>
        <taxon>Pseudomonadati</taxon>
        <taxon>Bacteroidota</taxon>
        <taxon>Sphingobacteriia</taxon>
        <taxon>Sphingobacteriales</taxon>
        <taxon>Sphingobacteriaceae</taxon>
        <taxon>Sphingobacterium</taxon>
    </lineage>
</organism>
<dbReference type="InterPro" id="IPR011004">
    <property type="entry name" value="Trimer_LpxA-like_sf"/>
</dbReference>
<dbReference type="Pfam" id="PF00132">
    <property type="entry name" value="Hexapep"/>
    <property type="match status" value="2"/>
</dbReference>
<dbReference type="RefSeq" id="WP_066756284.1">
    <property type="nucleotide sequence ID" value="NZ_JBHUMB010000006.1"/>
</dbReference>
<dbReference type="InterPro" id="IPR001451">
    <property type="entry name" value="Hexapep"/>
</dbReference>
<sequence length="176" mass="19013">MSAIILPVGDKVPDIPLDAFLAPNCTVVGDVSIGSHCSIWFNAVVRGDVNYIKIGHYTNIQDNVTIHGTYERNGTDIGSYVNIGHNAIIHGCVIHSHVLVGMGAIVMDRAVLQSHVIIAAGAVVLENTVCESGYLYAGVPAKKVKPLTDEQLALLDKLPHNYVLYSSWFKDTDESD</sequence>
<proteinExistence type="predicted"/>
<name>A0ABW5UEJ0_9SPHI</name>
<comment type="caution">
    <text evidence="1">The sequence shown here is derived from an EMBL/GenBank/DDBJ whole genome shotgun (WGS) entry which is preliminary data.</text>
</comment>
<dbReference type="PANTHER" id="PTHR13061">
    <property type="entry name" value="DYNACTIN SUBUNIT P25"/>
    <property type="match status" value="1"/>
</dbReference>
<dbReference type="CDD" id="cd04645">
    <property type="entry name" value="LbH_gamma_CA_like"/>
    <property type="match status" value="1"/>
</dbReference>
<protein>
    <submittedName>
        <fullName evidence="1">Gamma carbonic anhydrase family protein</fullName>
    </submittedName>
</protein>
<dbReference type="Proteomes" id="UP001597418">
    <property type="component" value="Unassembled WGS sequence"/>
</dbReference>
<dbReference type="Gene3D" id="2.160.10.10">
    <property type="entry name" value="Hexapeptide repeat proteins"/>
    <property type="match status" value="1"/>
</dbReference>
<dbReference type="InterPro" id="IPR047324">
    <property type="entry name" value="LbH_gamma_CA-like"/>
</dbReference>
<dbReference type="PANTHER" id="PTHR13061:SF29">
    <property type="entry name" value="GAMMA CARBONIC ANHYDRASE-LIKE 1, MITOCHONDRIAL-RELATED"/>
    <property type="match status" value="1"/>
</dbReference>
<evidence type="ECO:0000313" key="2">
    <source>
        <dbReference type="Proteomes" id="UP001597418"/>
    </source>
</evidence>
<gene>
    <name evidence="1" type="ORF">ACFSQ6_07375</name>
</gene>
<dbReference type="SUPFAM" id="SSF51161">
    <property type="entry name" value="Trimeric LpxA-like enzymes"/>
    <property type="match status" value="1"/>
</dbReference>
<dbReference type="EMBL" id="JBHUMB010000006">
    <property type="protein sequence ID" value="MFD2743214.1"/>
    <property type="molecule type" value="Genomic_DNA"/>
</dbReference>
<reference evidence="2" key="1">
    <citation type="journal article" date="2019" name="Int. J. Syst. Evol. Microbiol.">
        <title>The Global Catalogue of Microorganisms (GCM) 10K type strain sequencing project: providing services to taxonomists for standard genome sequencing and annotation.</title>
        <authorList>
            <consortium name="The Broad Institute Genomics Platform"/>
            <consortium name="The Broad Institute Genome Sequencing Center for Infectious Disease"/>
            <person name="Wu L."/>
            <person name="Ma J."/>
        </authorList>
    </citation>
    <scope>NUCLEOTIDE SEQUENCE [LARGE SCALE GENOMIC DNA]</scope>
    <source>
        <strain evidence="2">KCTC 42247</strain>
    </source>
</reference>
<dbReference type="InterPro" id="IPR050484">
    <property type="entry name" value="Transf_Hexapept/Carb_Anhydrase"/>
</dbReference>
<keyword evidence="2" id="KW-1185">Reference proteome</keyword>
<evidence type="ECO:0000313" key="1">
    <source>
        <dbReference type="EMBL" id="MFD2743214.1"/>
    </source>
</evidence>
<accession>A0ABW5UEJ0</accession>